<accession>A0A814QTM0</accession>
<evidence type="ECO:0000313" key="2">
    <source>
        <dbReference type="EMBL" id="CAF1136686.1"/>
    </source>
</evidence>
<organism evidence="1 4">
    <name type="scientific">Rotaria sordida</name>
    <dbReference type="NCBI Taxonomy" id="392033"/>
    <lineage>
        <taxon>Eukaryota</taxon>
        <taxon>Metazoa</taxon>
        <taxon>Spiralia</taxon>
        <taxon>Gnathifera</taxon>
        <taxon>Rotifera</taxon>
        <taxon>Eurotatoria</taxon>
        <taxon>Bdelloidea</taxon>
        <taxon>Philodinida</taxon>
        <taxon>Philodinidae</taxon>
        <taxon>Rotaria</taxon>
    </lineage>
</organism>
<proteinExistence type="predicted"/>
<evidence type="ECO:0000313" key="4">
    <source>
        <dbReference type="Proteomes" id="UP000663870"/>
    </source>
</evidence>
<keyword evidence="4" id="KW-1185">Reference proteome</keyword>
<dbReference type="EMBL" id="CAJOBE010004548">
    <property type="protein sequence ID" value="CAF3936822.1"/>
    <property type="molecule type" value="Genomic_DNA"/>
</dbReference>
<dbReference type="Proteomes" id="UP000663874">
    <property type="component" value="Unassembled WGS sequence"/>
</dbReference>
<evidence type="ECO:0000313" key="1">
    <source>
        <dbReference type="EMBL" id="CAF1124730.1"/>
    </source>
</evidence>
<name>A0A814QTM0_9BILA</name>
<evidence type="ECO:0000313" key="3">
    <source>
        <dbReference type="EMBL" id="CAF3936822.1"/>
    </source>
</evidence>
<sequence>MFHEMKNSLYKTRNISYPPALRTIDHVNIEGIWSKTLNRQQFILYNSKHPIVGTLESLKQLSKSDNDYLFFDETFKSCPNPFCQLYSVHSVNSELSTPKLYTLLPDKKNLFEKKTCALAFMLPQEIGKLWVIIMDEYQDIEKIQARHLATGILPRRKKLFVNRNVRLHNLEERFKQQTLTLNEYLEKLCD</sequence>
<comment type="caution">
    <text evidence="1">The sequence shown here is derived from an EMBL/GenBank/DDBJ whole genome shotgun (WGS) entry which is preliminary data.</text>
</comment>
<reference evidence="1" key="1">
    <citation type="submission" date="2021-02" db="EMBL/GenBank/DDBJ databases">
        <authorList>
            <person name="Nowell W R."/>
        </authorList>
    </citation>
    <scope>NUCLEOTIDE SEQUENCE</scope>
</reference>
<dbReference type="Proteomes" id="UP000663889">
    <property type="component" value="Unassembled WGS sequence"/>
</dbReference>
<protein>
    <submittedName>
        <fullName evidence="1">Uncharacterized protein</fullName>
    </submittedName>
</protein>
<dbReference type="EMBL" id="CAJNOL010000582">
    <property type="protein sequence ID" value="CAF1124730.1"/>
    <property type="molecule type" value="Genomic_DNA"/>
</dbReference>
<gene>
    <name evidence="3" type="ORF">FNK824_LOCUS22451</name>
    <name evidence="1" type="ORF">JXQ802_LOCUS20393</name>
    <name evidence="2" type="ORF">SEV965_LOCUS17713</name>
</gene>
<dbReference type="Proteomes" id="UP000663870">
    <property type="component" value="Unassembled WGS sequence"/>
</dbReference>
<dbReference type="EMBL" id="CAJNOU010001024">
    <property type="protein sequence ID" value="CAF1136686.1"/>
    <property type="molecule type" value="Genomic_DNA"/>
</dbReference>
<dbReference type="AlphaFoldDB" id="A0A814QTM0"/>